<protein>
    <recommendedName>
        <fullName evidence="4">Chitin-binding type-3 domain-containing protein</fullName>
    </recommendedName>
</protein>
<accession>A0A839R050</accession>
<gene>
    <name evidence="2" type="ORF">FHX50_001340</name>
</gene>
<feature type="chain" id="PRO_5032360229" description="Chitin-binding type-3 domain-containing protein" evidence="1">
    <location>
        <begin position="38"/>
        <end position="242"/>
    </location>
</feature>
<evidence type="ECO:0000256" key="1">
    <source>
        <dbReference type="SAM" id="SignalP"/>
    </source>
</evidence>
<evidence type="ECO:0008006" key="4">
    <source>
        <dbReference type="Google" id="ProtNLM"/>
    </source>
</evidence>
<dbReference type="AlphaFoldDB" id="A0A839R050"/>
<evidence type="ECO:0000313" key="3">
    <source>
        <dbReference type="Proteomes" id="UP000568050"/>
    </source>
</evidence>
<keyword evidence="3" id="KW-1185">Reference proteome</keyword>
<organism evidence="2 3">
    <name type="scientific">Helcobacillus massiliensis</name>
    <dbReference type="NCBI Taxonomy" id="521392"/>
    <lineage>
        <taxon>Bacteria</taxon>
        <taxon>Bacillati</taxon>
        <taxon>Actinomycetota</taxon>
        <taxon>Actinomycetes</taxon>
        <taxon>Micrococcales</taxon>
        <taxon>Dermabacteraceae</taxon>
        <taxon>Helcobacillus</taxon>
    </lineage>
</organism>
<name>A0A839R050_9MICO</name>
<sequence length="242" mass="26888">MSTPPTTEPRIRRRALMRGAAWASPVVAVATAAPAYAKSGAQPRYDLSTSWSSMYSYTWDNYGNCCATQLRYSNMVNNENTAAYGFSVFNRRMVIDGTETTDLSPTVDATATNVTTILYYPLGMVNTSARNYGVTIDSRDAPYWRLTDLRTVTLSDGRRYSAFTFSWRGTATQKTVTATRGQRVPSWATTSLRVHFSPSNRYCPGNSVTWWVAHTGTFTTTNGWSATVTANPQRQVMTPGNW</sequence>
<comment type="caution">
    <text evidence="2">The sequence shown here is derived from an EMBL/GenBank/DDBJ whole genome shotgun (WGS) entry which is preliminary data.</text>
</comment>
<dbReference type="EMBL" id="JACHWP010000002">
    <property type="protein sequence ID" value="MBB3023057.1"/>
    <property type="molecule type" value="Genomic_DNA"/>
</dbReference>
<reference evidence="2 3" key="1">
    <citation type="submission" date="2020-08" db="EMBL/GenBank/DDBJ databases">
        <title>Sequencing the genomes of 1000 actinobacteria strains.</title>
        <authorList>
            <person name="Klenk H.-P."/>
        </authorList>
    </citation>
    <scope>NUCLEOTIDE SEQUENCE [LARGE SCALE GENOMIC DNA]</scope>
    <source>
        <strain evidence="2 3">DSM 23040</strain>
    </source>
</reference>
<feature type="signal peptide" evidence="1">
    <location>
        <begin position="1"/>
        <end position="37"/>
    </location>
</feature>
<keyword evidence="1" id="KW-0732">Signal</keyword>
<dbReference type="PROSITE" id="PS51318">
    <property type="entry name" value="TAT"/>
    <property type="match status" value="1"/>
</dbReference>
<dbReference type="Proteomes" id="UP000568050">
    <property type="component" value="Unassembled WGS sequence"/>
</dbReference>
<proteinExistence type="predicted"/>
<evidence type="ECO:0000313" key="2">
    <source>
        <dbReference type="EMBL" id="MBB3023057.1"/>
    </source>
</evidence>
<dbReference type="RefSeq" id="WP_183375836.1">
    <property type="nucleotide sequence ID" value="NZ_CBCSFZ010000001.1"/>
</dbReference>
<dbReference type="InterPro" id="IPR006311">
    <property type="entry name" value="TAT_signal"/>
</dbReference>